<dbReference type="EMBL" id="MU853335">
    <property type="protein sequence ID" value="KAK4115165.1"/>
    <property type="molecule type" value="Genomic_DNA"/>
</dbReference>
<gene>
    <name evidence="3" type="ORF">N656DRAFT_776252</name>
</gene>
<feature type="transmembrane region" description="Helical" evidence="2">
    <location>
        <begin position="413"/>
        <end position="433"/>
    </location>
</feature>
<dbReference type="AlphaFoldDB" id="A0AAN6TJN9"/>
<dbReference type="RefSeq" id="XP_064672735.1">
    <property type="nucleotide sequence ID" value="XM_064814600.1"/>
</dbReference>
<keyword evidence="2" id="KW-0472">Membrane</keyword>
<name>A0AAN6TJN9_9PEZI</name>
<feature type="region of interest" description="Disordered" evidence="1">
    <location>
        <begin position="1"/>
        <end position="64"/>
    </location>
</feature>
<reference evidence="3" key="1">
    <citation type="journal article" date="2023" name="Mol. Phylogenet. Evol.">
        <title>Genome-scale phylogeny and comparative genomics of the fungal order Sordariales.</title>
        <authorList>
            <person name="Hensen N."/>
            <person name="Bonometti L."/>
            <person name="Westerberg I."/>
            <person name="Brannstrom I.O."/>
            <person name="Guillou S."/>
            <person name="Cros-Aarteil S."/>
            <person name="Calhoun S."/>
            <person name="Haridas S."/>
            <person name="Kuo A."/>
            <person name="Mondo S."/>
            <person name="Pangilinan J."/>
            <person name="Riley R."/>
            <person name="LaButti K."/>
            <person name="Andreopoulos B."/>
            <person name="Lipzen A."/>
            <person name="Chen C."/>
            <person name="Yan M."/>
            <person name="Daum C."/>
            <person name="Ng V."/>
            <person name="Clum A."/>
            <person name="Steindorff A."/>
            <person name="Ohm R.A."/>
            <person name="Martin F."/>
            <person name="Silar P."/>
            <person name="Natvig D.O."/>
            <person name="Lalanne C."/>
            <person name="Gautier V."/>
            <person name="Ament-Velasquez S.L."/>
            <person name="Kruys A."/>
            <person name="Hutchinson M.I."/>
            <person name="Powell A.J."/>
            <person name="Barry K."/>
            <person name="Miller A.N."/>
            <person name="Grigoriev I.V."/>
            <person name="Debuchy R."/>
            <person name="Gladieux P."/>
            <person name="Hiltunen Thoren M."/>
            <person name="Johannesson H."/>
        </authorList>
    </citation>
    <scope>NUCLEOTIDE SEQUENCE</scope>
    <source>
        <strain evidence="3">CBS 508.74</strain>
    </source>
</reference>
<proteinExistence type="predicted"/>
<feature type="region of interest" description="Disordered" evidence="1">
    <location>
        <begin position="174"/>
        <end position="197"/>
    </location>
</feature>
<keyword evidence="2" id="KW-1133">Transmembrane helix</keyword>
<organism evidence="3 4">
    <name type="scientific">Canariomyces notabilis</name>
    <dbReference type="NCBI Taxonomy" id="2074819"/>
    <lineage>
        <taxon>Eukaryota</taxon>
        <taxon>Fungi</taxon>
        <taxon>Dikarya</taxon>
        <taxon>Ascomycota</taxon>
        <taxon>Pezizomycotina</taxon>
        <taxon>Sordariomycetes</taxon>
        <taxon>Sordariomycetidae</taxon>
        <taxon>Sordariales</taxon>
        <taxon>Chaetomiaceae</taxon>
        <taxon>Canariomyces</taxon>
    </lineage>
</organism>
<keyword evidence="4" id="KW-1185">Reference proteome</keyword>
<dbReference type="GeneID" id="89938725"/>
<accession>A0AAN6TJN9</accession>
<sequence length="477" mass="52729">MDPPTSAGAVSPGIGRSLSVSIGASGDTPAAVRRNTIPPDDGATAHRRSTHPQLSFEPLPEVPRARRSSTFSAYSLSEASRDLQNEIIDPGPAMLHEETTWRSWLPLMFAVLPPIAGLIFKNGSLFFSDILLLGLAAVFLHWSVTAPWKWYHSAQQVREEEEVLLEAAVVDDSDAEGNIKSPSPKPDTERVAEGNGRASPCEAIKAERARLANDALSKLRSQEEMALWACFIAPALSTYLLYAIRNSLSRPSEGLVSNFNLTIFFLAAEISPLSHSIKLIQSHTLHLQRIVHANPYRENRITSTQWEEMMSRIADLEARVALHETAQPASPTVSEDLAQQTKQMQANLVREARTAVQPEIDALNRAVRRYEKKARILADETEARLRDLGSRVDDAISLSAVVASRKSSGQWSILGWLMDSVLYFLMLPFRAVVKMAIHTLRMVSASLGGRRKGFRDGDMVRPGKGPRMSAMRVTRRP</sequence>
<evidence type="ECO:0000256" key="1">
    <source>
        <dbReference type="SAM" id="MobiDB-lite"/>
    </source>
</evidence>
<protein>
    <submittedName>
        <fullName evidence="3">Uncharacterized protein</fullName>
    </submittedName>
</protein>
<evidence type="ECO:0000256" key="2">
    <source>
        <dbReference type="SAM" id="Phobius"/>
    </source>
</evidence>
<feature type="region of interest" description="Disordered" evidence="1">
    <location>
        <begin position="454"/>
        <end position="477"/>
    </location>
</feature>
<reference evidence="3" key="2">
    <citation type="submission" date="2023-05" db="EMBL/GenBank/DDBJ databases">
        <authorList>
            <consortium name="Lawrence Berkeley National Laboratory"/>
            <person name="Steindorff A."/>
            <person name="Hensen N."/>
            <person name="Bonometti L."/>
            <person name="Westerberg I."/>
            <person name="Brannstrom I.O."/>
            <person name="Guillou S."/>
            <person name="Cros-Aarteil S."/>
            <person name="Calhoun S."/>
            <person name="Haridas S."/>
            <person name="Kuo A."/>
            <person name="Mondo S."/>
            <person name="Pangilinan J."/>
            <person name="Riley R."/>
            <person name="Labutti K."/>
            <person name="Andreopoulos B."/>
            <person name="Lipzen A."/>
            <person name="Chen C."/>
            <person name="Yanf M."/>
            <person name="Daum C."/>
            <person name="Ng V."/>
            <person name="Clum A."/>
            <person name="Ohm R."/>
            <person name="Martin F."/>
            <person name="Silar P."/>
            <person name="Natvig D."/>
            <person name="Lalanne C."/>
            <person name="Gautier V."/>
            <person name="Ament-Velasquez S.L."/>
            <person name="Kruys A."/>
            <person name="Hutchinson M.I."/>
            <person name="Powell A.J."/>
            <person name="Barry K."/>
            <person name="Miller A.N."/>
            <person name="Grigoriev I.V."/>
            <person name="Debuchy R."/>
            <person name="Gladieux P."/>
            <person name="Thoren M.H."/>
            <person name="Johannesson H."/>
        </authorList>
    </citation>
    <scope>NUCLEOTIDE SEQUENCE</scope>
    <source>
        <strain evidence="3">CBS 508.74</strain>
    </source>
</reference>
<keyword evidence="2" id="KW-0812">Transmembrane</keyword>
<dbReference type="PANTHER" id="PTHR42032:SF1">
    <property type="entry name" value="YALI0E30679P"/>
    <property type="match status" value="1"/>
</dbReference>
<evidence type="ECO:0000313" key="3">
    <source>
        <dbReference type="EMBL" id="KAK4115165.1"/>
    </source>
</evidence>
<dbReference type="Proteomes" id="UP001302812">
    <property type="component" value="Unassembled WGS sequence"/>
</dbReference>
<dbReference type="PANTHER" id="PTHR42032">
    <property type="entry name" value="YALI0E30679P"/>
    <property type="match status" value="1"/>
</dbReference>
<evidence type="ECO:0000313" key="4">
    <source>
        <dbReference type="Proteomes" id="UP001302812"/>
    </source>
</evidence>
<comment type="caution">
    <text evidence="3">The sequence shown here is derived from an EMBL/GenBank/DDBJ whole genome shotgun (WGS) entry which is preliminary data.</text>
</comment>